<feature type="compositionally biased region" description="Basic residues" evidence="1">
    <location>
        <begin position="247"/>
        <end position="256"/>
    </location>
</feature>
<feature type="compositionally biased region" description="Low complexity" evidence="1">
    <location>
        <begin position="308"/>
        <end position="325"/>
    </location>
</feature>
<protein>
    <submittedName>
        <fullName evidence="3">Uncharacterized protein</fullName>
    </submittedName>
</protein>
<feature type="compositionally biased region" description="Gly residues" evidence="1">
    <location>
        <begin position="69"/>
        <end position="79"/>
    </location>
</feature>
<feature type="compositionally biased region" description="Basic and acidic residues" evidence="1">
    <location>
        <begin position="390"/>
        <end position="401"/>
    </location>
</feature>
<dbReference type="EMBL" id="AXCP01008023">
    <property type="status" value="NOT_ANNOTATED_CDS"/>
    <property type="molecule type" value="Genomic_DNA"/>
</dbReference>
<keyword evidence="2" id="KW-0732">Signal</keyword>
<evidence type="ECO:0000256" key="1">
    <source>
        <dbReference type="SAM" id="MobiDB-lite"/>
    </source>
</evidence>
<dbReference type="STRING" id="41427.A0A182JI90"/>
<evidence type="ECO:0000313" key="3">
    <source>
        <dbReference type="EnsemblMetazoa" id="AATE018588-PA.1"/>
    </source>
</evidence>
<feature type="compositionally biased region" description="Polar residues" evidence="1">
    <location>
        <begin position="174"/>
        <end position="188"/>
    </location>
</feature>
<dbReference type="EnsemblMetazoa" id="AATE018588-RA">
    <property type="protein sequence ID" value="AATE018588-PA.1"/>
    <property type="gene ID" value="AATE018588"/>
</dbReference>
<feature type="compositionally biased region" description="Polar residues" evidence="1">
    <location>
        <begin position="123"/>
        <end position="133"/>
    </location>
</feature>
<proteinExistence type="predicted"/>
<feature type="chain" id="PRO_5043747127" evidence="2">
    <location>
        <begin position="24"/>
        <end position="602"/>
    </location>
</feature>
<evidence type="ECO:0000256" key="2">
    <source>
        <dbReference type="SAM" id="SignalP"/>
    </source>
</evidence>
<sequence>MLCQCHFALVVVSLVSLAAECGGSSSEYLIIRHGRSRVRHSSEKDHIRWGLQVFDNFTLLDYDASGGGGSGGGGSGSGTTGAVVSDEPTFISSSKSSSSPSSSSSSLSSSSSQSLPWRGSGTADGSSTSVVNNRGGTLTIQFNESEELERMIELSDFDNLRFGAAASAARNANPETADTSTTWPTSGDATPGPSPVTVHPLPKEGKLIKKEIMENIRRTVDKGLEYLKSHRNLDEVKIELVPYRSAAKRSHSRRKVAREPPSAPEAADNDAAVLDDTSAPSITNNDRSKRPEVEPFWPTGGVVPILQPTPSSSSSVVEPSLSTVERTSERQKNAHEVPGERDDGNWNVGSDARVDDGQVFASNQRLISLGALPGRASDVTAPAAFPPLRGDAEKTSREHPAPHSSELSAGQNVLDLKATPEVKLTSLEGSTVRPWPTGEVDYPNDDDDAANGAAVDADRASAYVESPEGDGEMQDGRLDSAQDDDPLLQEAEEIEVNGEVGNGDEGVEGAVDDVDVTNIFHMEESDLSGLDETSRNNRRNLMKGRDVVTQFLQIVESQHLLGANCTAGTALNLGEGVVDRYAQDRFRIEAEIAVNRANMLTR</sequence>
<accession>A0A182JI90</accession>
<feature type="compositionally biased region" description="Basic and acidic residues" evidence="1">
    <location>
        <begin position="326"/>
        <end position="344"/>
    </location>
</feature>
<reference evidence="3" key="1">
    <citation type="submission" date="2022-08" db="UniProtKB">
        <authorList>
            <consortium name="EnsemblMetazoa"/>
        </authorList>
    </citation>
    <scope>IDENTIFICATION</scope>
    <source>
        <strain evidence="3">EBRO</strain>
    </source>
</reference>
<feature type="region of interest" description="Disordered" evidence="1">
    <location>
        <begin position="383"/>
        <end position="413"/>
    </location>
</feature>
<feature type="region of interest" description="Disordered" evidence="1">
    <location>
        <begin position="69"/>
        <end position="133"/>
    </location>
</feature>
<dbReference type="AlphaFoldDB" id="A0A182JI90"/>
<name>A0A182JI90_ANOAO</name>
<organism evidence="3">
    <name type="scientific">Anopheles atroparvus</name>
    <name type="common">European mosquito</name>
    <dbReference type="NCBI Taxonomy" id="41427"/>
    <lineage>
        <taxon>Eukaryota</taxon>
        <taxon>Metazoa</taxon>
        <taxon>Ecdysozoa</taxon>
        <taxon>Arthropoda</taxon>
        <taxon>Hexapoda</taxon>
        <taxon>Insecta</taxon>
        <taxon>Pterygota</taxon>
        <taxon>Neoptera</taxon>
        <taxon>Endopterygota</taxon>
        <taxon>Diptera</taxon>
        <taxon>Nematocera</taxon>
        <taxon>Culicoidea</taxon>
        <taxon>Culicidae</taxon>
        <taxon>Anophelinae</taxon>
        <taxon>Anopheles</taxon>
    </lineage>
</organism>
<feature type="compositionally biased region" description="Low complexity" evidence="1">
    <location>
        <begin position="92"/>
        <end position="114"/>
    </location>
</feature>
<feature type="region of interest" description="Disordered" evidence="1">
    <location>
        <begin position="430"/>
        <end position="451"/>
    </location>
</feature>
<dbReference type="VEuPathDB" id="VectorBase:AATE018588"/>
<feature type="region of interest" description="Disordered" evidence="1">
    <location>
        <begin position="247"/>
        <end position="347"/>
    </location>
</feature>
<feature type="signal peptide" evidence="2">
    <location>
        <begin position="1"/>
        <end position="23"/>
    </location>
</feature>
<feature type="region of interest" description="Disordered" evidence="1">
    <location>
        <begin position="169"/>
        <end position="201"/>
    </location>
</feature>